<dbReference type="CDD" id="cd00796">
    <property type="entry name" value="INT_Rci_Hp1_C"/>
    <property type="match status" value="1"/>
</dbReference>
<dbReference type="InterPro" id="IPR044068">
    <property type="entry name" value="CB"/>
</dbReference>
<dbReference type="InterPro" id="IPR013762">
    <property type="entry name" value="Integrase-like_cat_sf"/>
</dbReference>
<dbReference type="InterPro" id="IPR050090">
    <property type="entry name" value="Tyrosine_recombinase_XerCD"/>
</dbReference>
<keyword evidence="1" id="KW-0229">DNA integration</keyword>
<dbReference type="InterPro" id="IPR011010">
    <property type="entry name" value="DNA_brk_join_enz"/>
</dbReference>
<dbReference type="InterPro" id="IPR010998">
    <property type="entry name" value="Integrase_recombinase_N"/>
</dbReference>
<name>A0AAJ4W9G7_9GAMM</name>
<evidence type="ECO:0000256" key="2">
    <source>
        <dbReference type="ARBA" id="ARBA00023125"/>
    </source>
</evidence>
<proteinExistence type="predicted"/>
<evidence type="ECO:0000256" key="1">
    <source>
        <dbReference type="ARBA" id="ARBA00022908"/>
    </source>
</evidence>
<dbReference type="GO" id="GO:0015074">
    <property type="term" value="P:DNA integration"/>
    <property type="evidence" value="ECO:0007669"/>
    <property type="project" value="UniProtKB-KW"/>
</dbReference>
<feature type="domain" description="Tyr recombinase" evidence="5">
    <location>
        <begin position="160"/>
        <end position="316"/>
    </location>
</feature>
<dbReference type="AlphaFoldDB" id="A0AAJ4W9G7"/>
<comment type="caution">
    <text evidence="7">The sequence shown here is derived from an EMBL/GenBank/DDBJ whole genome shotgun (WGS) entry which is preliminary data.</text>
</comment>
<dbReference type="InterPro" id="IPR002104">
    <property type="entry name" value="Integrase_catalytic"/>
</dbReference>
<reference evidence="7 8" key="1">
    <citation type="submission" date="2016-10" db="EMBL/GenBank/DDBJ databases">
        <authorList>
            <person name="Varghese N."/>
            <person name="Submissions S."/>
        </authorList>
    </citation>
    <scope>NUCLEOTIDE SEQUENCE [LARGE SCALE GENOMIC DNA]</scope>
    <source>
        <strain evidence="7 8">DSM 5563</strain>
    </source>
</reference>
<dbReference type="InterPro" id="IPR057084">
    <property type="entry name" value="Int_N"/>
</dbReference>
<dbReference type="GO" id="GO:0003677">
    <property type="term" value="F:DNA binding"/>
    <property type="evidence" value="ECO:0007669"/>
    <property type="project" value="UniProtKB-UniRule"/>
</dbReference>
<dbReference type="Proteomes" id="UP000226420">
    <property type="component" value="Unassembled WGS sequence"/>
</dbReference>
<sequence>MSVKPLDSGGWEVDVRPQGRYGKRFRKKFDKKGEAQQYERWLIANYNNKDWIEKPADRRRLSELIDLWFQYYGNKLKSSRSCLLKLKKMDRAMNHPTANQINNTLLTEYRAARSAKGISEATLSKEHFLLSSVFSVLIESGHYQDKNPIRDIKAPRVKKPEMIFLTMNEIREFLSKLTGENLKVVRFLLSTGGRWGEAKYLKQHNIINCKATFVKTKNSLARTVPVSPEIYNELKSDRPMIFDDVDYKEIRNVLKETIPHLPKGQAIHVLRHTFASHFMMNGGNILALQKILGHSKITQTMIYAHLAPDYLIDAVKFNPVNNLMST</sequence>
<accession>A0AAJ4W9G7</accession>
<dbReference type="Pfam" id="PF00589">
    <property type="entry name" value="Phage_integrase"/>
    <property type="match status" value="1"/>
</dbReference>
<dbReference type="PANTHER" id="PTHR30349">
    <property type="entry name" value="PHAGE INTEGRASE-RELATED"/>
    <property type="match status" value="1"/>
</dbReference>
<evidence type="ECO:0000259" key="6">
    <source>
        <dbReference type="PROSITE" id="PS51900"/>
    </source>
</evidence>
<organism evidence="7 8">
    <name type="scientific">Pragia fontium DSM 5563 = ATCC 49100</name>
    <dbReference type="NCBI Taxonomy" id="1122977"/>
    <lineage>
        <taxon>Bacteria</taxon>
        <taxon>Pseudomonadati</taxon>
        <taxon>Pseudomonadota</taxon>
        <taxon>Gammaproteobacteria</taxon>
        <taxon>Enterobacterales</taxon>
        <taxon>Budviciaceae</taxon>
        <taxon>Pragia</taxon>
    </lineage>
</organism>
<feature type="domain" description="Core-binding (CB)" evidence="6">
    <location>
        <begin position="59"/>
        <end position="138"/>
    </location>
</feature>
<dbReference type="Gene3D" id="1.10.150.130">
    <property type="match status" value="1"/>
</dbReference>
<keyword evidence="3" id="KW-0233">DNA recombination</keyword>
<dbReference type="GO" id="GO:0006310">
    <property type="term" value="P:DNA recombination"/>
    <property type="evidence" value="ECO:0007669"/>
    <property type="project" value="UniProtKB-KW"/>
</dbReference>
<dbReference type="PANTHER" id="PTHR30349:SF93">
    <property type="entry name" value="FELS-2 PROPHAGE PROTEIN"/>
    <property type="match status" value="1"/>
</dbReference>
<dbReference type="PROSITE" id="PS51898">
    <property type="entry name" value="TYR_RECOMBINASE"/>
    <property type="match status" value="1"/>
</dbReference>
<evidence type="ECO:0000259" key="5">
    <source>
        <dbReference type="PROSITE" id="PS51898"/>
    </source>
</evidence>
<evidence type="ECO:0000256" key="3">
    <source>
        <dbReference type="ARBA" id="ARBA00023172"/>
    </source>
</evidence>
<evidence type="ECO:0000256" key="4">
    <source>
        <dbReference type="PROSITE-ProRule" id="PRU01248"/>
    </source>
</evidence>
<gene>
    <name evidence="7" type="ORF">SAMN02745723_102485</name>
</gene>
<dbReference type="EMBL" id="FOLW01000002">
    <property type="protein sequence ID" value="SFC48650.1"/>
    <property type="molecule type" value="Genomic_DNA"/>
</dbReference>
<dbReference type="Gene3D" id="1.10.443.10">
    <property type="entry name" value="Intergrase catalytic core"/>
    <property type="match status" value="1"/>
</dbReference>
<evidence type="ECO:0000313" key="7">
    <source>
        <dbReference type="EMBL" id="SFC48650.1"/>
    </source>
</evidence>
<dbReference type="RefSeq" id="WP_074821339.1">
    <property type="nucleotide sequence ID" value="NZ_FOLW01000002.1"/>
</dbReference>
<evidence type="ECO:0000313" key="8">
    <source>
        <dbReference type="Proteomes" id="UP000226420"/>
    </source>
</evidence>
<dbReference type="SUPFAM" id="SSF56349">
    <property type="entry name" value="DNA breaking-rejoining enzymes"/>
    <property type="match status" value="1"/>
</dbReference>
<protein>
    <submittedName>
        <fullName evidence="7">Site-specific recombinase XerD</fullName>
    </submittedName>
</protein>
<dbReference type="Pfam" id="PF24624">
    <property type="entry name" value="Int_N"/>
    <property type="match status" value="1"/>
</dbReference>
<dbReference type="PROSITE" id="PS51900">
    <property type="entry name" value="CB"/>
    <property type="match status" value="1"/>
</dbReference>
<keyword evidence="2 4" id="KW-0238">DNA-binding</keyword>